<evidence type="ECO:0000313" key="8">
    <source>
        <dbReference type="EMBL" id="MFD1882377.1"/>
    </source>
</evidence>
<evidence type="ECO:0000256" key="1">
    <source>
        <dbReference type="ARBA" id="ARBA00022475"/>
    </source>
</evidence>
<evidence type="ECO:0000256" key="4">
    <source>
        <dbReference type="ARBA" id="ARBA00023136"/>
    </source>
</evidence>
<accession>A0ABW4R8F6</accession>
<dbReference type="PANTHER" id="PTHR30518:SF2">
    <property type="entry name" value="ENDOLYTIC MUREIN TRANSGLYCOSYLASE"/>
    <property type="match status" value="1"/>
</dbReference>
<keyword evidence="4 7" id="KW-0472">Membrane</keyword>
<comment type="similarity">
    <text evidence="7">Belongs to the transglycosylase MltG family.</text>
</comment>
<name>A0ABW4R8F6_9RHOB</name>
<dbReference type="Pfam" id="PF02618">
    <property type="entry name" value="YceG"/>
    <property type="match status" value="1"/>
</dbReference>
<dbReference type="HAMAP" id="MF_02065">
    <property type="entry name" value="MltG"/>
    <property type="match status" value="1"/>
</dbReference>
<dbReference type="NCBIfam" id="TIGR00247">
    <property type="entry name" value="endolytic transglycosylase MltG"/>
    <property type="match status" value="1"/>
</dbReference>
<keyword evidence="5 7" id="KW-0456">Lyase</keyword>
<dbReference type="Gene3D" id="3.30.160.60">
    <property type="entry name" value="Classic Zinc Finger"/>
    <property type="match status" value="1"/>
</dbReference>
<protein>
    <recommendedName>
        <fullName evidence="7">Endolytic murein transglycosylase</fullName>
        <ecNumber evidence="7">4.2.2.29</ecNumber>
    </recommendedName>
    <alternativeName>
        <fullName evidence="7">Peptidoglycan lytic transglycosylase</fullName>
    </alternativeName>
    <alternativeName>
        <fullName evidence="7">Peptidoglycan polymerization terminase</fullName>
    </alternativeName>
</protein>
<dbReference type="PANTHER" id="PTHR30518">
    <property type="entry name" value="ENDOLYTIC MUREIN TRANSGLYCOSYLASE"/>
    <property type="match status" value="1"/>
</dbReference>
<evidence type="ECO:0000313" key="9">
    <source>
        <dbReference type="Proteomes" id="UP001597213"/>
    </source>
</evidence>
<feature type="site" description="Important for catalytic activity" evidence="7">
    <location>
        <position position="260"/>
    </location>
</feature>
<sequence>MIWRHIASNFLTLLIVILIVVAGTIAWARHQYVAPGPSTRAECVRVPQNGRLSDVSKQLGEQGVISSPYIFRAGADYEGKSGQLKYGSFLVPPQASMSDIVAAITKGGNSTCGTEVVYRVGVRENAVALREINPDNAHYEDVARYNPQTEAQPERIQAALEGPDTRLRLTVAEGTTVWQVAQVLRNIPFLKGDPGKLPPEGALAPDTYDLTRDQERSAILGTMASRQTDILNAAWEGRAEGLPYASPQEALIMASIVEKETGIPDERRRVASVFVNRLEQGMKLQTDPTVIYGVTKGQGVLDRGLRASELRTRTPYNTYVIEGLPPTPIANPGREAIDATMHPDTTEYLFFVADGSGGHAFATTLEEHNANVARWRETERQNNQRNGVQGVQTGG</sequence>
<gene>
    <name evidence="7 8" type="primary">mltG</name>
    <name evidence="8" type="ORF">ACFSCT_11690</name>
</gene>
<comment type="function">
    <text evidence="7">Functions as a peptidoglycan terminase that cleaves nascent peptidoglycan strands endolytically to terminate their elongation.</text>
</comment>
<reference evidence="9" key="1">
    <citation type="journal article" date="2019" name="Int. J. Syst. Evol. Microbiol.">
        <title>The Global Catalogue of Microorganisms (GCM) 10K type strain sequencing project: providing services to taxonomists for standard genome sequencing and annotation.</title>
        <authorList>
            <consortium name="The Broad Institute Genomics Platform"/>
            <consortium name="The Broad Institute Genome Sequencing Center for Infectious Disease"/>
            <person name="Wu L."/>
            <person name="Ma J."/>
        </authorList>
    </citation>
    <scope>NUCLEOTIDE SEQUENCE [LARGE SCALE GENOMIC DNA]</scope>
    <source>
        <strain evidence="9">CCUG 56029</strain>
    </source>
</reference>
<comment type="caution">
    <text evidence="8">The sequence shown here is derived from an EMBL/GenBank/DDBJ whole genome shotgun (WGS) entry which is preliminary data.</text>
</comment>
<proteinExistence type="inferred from homology"/>
<evidence type="ECO:0000256" key="6">
    <source>
        <dbReference type="ARBA" id="ARBA00023316"/>
    </source>
</evidence>
<evidence type="ECO:0000256" key="3">
    <source>
        <dbReference type="ARBA" id="ARBA00022989"/>
    </source>
</evidence>
<dbReference type="RefSeq" id="WP_379142956.1">
    <property type="nucleotide sequence ID" value="NZ_JBHUEN010000032.1"/>
</dbReference>
<dbReference type="CDD" id="cd08010">
    <property type="entry name" value="MltG_like"/>
    <property type="match status" value="1"/>
</dbReference>
<keyword evidence="1 7" id="KW-1003">Cell membrane</keyword>
<evidence type="ECO:0000256" key="7">
    <source>
        <dbReference type="HAMAP-Rule" id="MF_02065"/>
    </source>
</evidence>
<keyword evidence="6 7" id="KW-0961">Cell wall biogenesis/degradation</keyword>
<evidence type="ECO:0000256" key="2">
    <source>
        <dbReference type="ARBA" id="ARBA00022692"/>
    </source>
</evidence>
<dbReference type="InterPro" id="IPR003770">
    <property type="entry name" value="MLTG-like"/>
</dbReference>
<keyword evidence="2 7" id="KW-0812">Transmembrane</keyword>
<dbReference type="EC" id="4.2.2.29" evidence="7"/>
<dbReference type="Proteomes" id="UP001597213">
    <property type="component" value="Unassembled WGS sequence"/>
</dbReference>
<evidence type="ECO:0000256" key="5">
    <source>
        <dbReference type="ARBA" id="ARBA00023239"/>
    </source>
</evidence>
<dbReference type="EMBL" id="JBHUEN010000032">
    <property type="protein sequence ID" value="MFD1882377.1"/>
    <property type="molecule type" value="Genomic_DNA"/>
</dbReference>
<comment type="catalytic activity">
    <reaction evidence="7">
        <text>a peptidoglycan chain = a peptidoglycan chain with N-acetyl-1,6-anhydromuramyl-[peptide] at the reducing end + a peptidoglycan chain with N-acetylglucosamine at the non-reducing end.</text>
        <dbReference type="EC" id="4.2.2.29"/>
    </reaction>
</comment>
<keyword evidence="7" id="KW-0997">Cell inner membrane</keyword>
<keyword evidence="3 7" id="KW-1133">Transmembrane helix</keyword>
<keyword evidence="9" id="KW-1185">Reference proteome</keyword>
<dbReference type="Gene3D" id="3.30.1490.480">
    <property type="entry name" value="Endolytic murein transglycosylase"/>
    <property type="match status" value="1"/>
</dbReference>
<organism evidence="8 9">
    <name type="scientific">Paracoccus pacificus</name>
    <dbReference type="NCBI Taxonomy" id="1463598"/>
    <lineage>
        <taxon>Bacteria</taxon>
        <taxon>Pseudomonadati</taxon>
        <taxon>Pseudomonadota</taxon>
        <taxon>Alphaproteobacteria</taxon>
        <taxon>Rhodobacterales</taxon>
        <taxon>Paracoccaceae</taxon>
        <taxon>Paracoccus</taxon>
    </lineage>
</organism>